<dbReference type="InterPro" id="IPR009078">
    <property type="entry name" value="Ferritin-like_SF"/>
</dbReference>
<dbReference type="PANTHER" id="PTHR42637:SF1">
    <property type="entry name" value="TRNA 2-(METHYLSULFANYL)-N(6)-ISOPENTENYLADENOSINE(37) HYDROXYLASE"/>
    <property type="match status" value="1"/>
</dbReference>
<dbReference type="SUPFAM" id="SSF47240">
    <property type="entry name" value="Ferritin-like"/>
    <property type="match status" value="1"/>
</dbReference>
<sequence>MRYNRAPIGFTLLTMNDKTGTMAQALQEIHDFLPCVTPQRWIDNALANQDLMLIDHAHCEKKAASTALSLMYRYVNNFDLLNKMSRLAREELRHFEQVLAIITKRGVEYCHLTPARYAACLRAAVRIDDPGRLVDVMVVGAIIEARSCERFAALVPFLDEELADFYSSLLKSEARHYRDYLALAEKANGGPVAARVEEFTAIEKQLILEPDNEFRFHSGPVG</sequence>
<evidence type="ECO:0008006" key="2">
    <source>
        <dbReference type="Google" id="ProtNLM"/>
    </source>
</evidence>
<evidence type="ECO:0000313" key="1">
    <source>
        <dbReference type="EMBL" id="KKN30467.1"/>
    </source>
</evidence>
<comment type="caution">
    <text evidence="1">The sequence shown here is derived from an EMBL/GenBank/DDBJ whole genome shotgun (WGS) entry which is preliminary data.</text>
</comment>
<organism evidence="1">
    <name type="scientific">marine sediment metagenome</name>
    <dbReference type="NCBI Taxonomy" id="412755"/>
    <lineage>
        <taxon>unclassified sequences</taxon>
        <taxon>metagenomes</taxon>
        <taxon>ecological metagenomes</taxon>
    </lineage>
</organism>
<dbReference type="Gene3D" id="1.20.1260.10">
    <property type="match status" value="1"/>
</dbReference>
<dbReference type="AlphaFoldDB" id="A0A0F9Q0E7"/>
<dbReference type="GO" id="GO:0006400">
    <property type="term" value="P:tRNA modification"/>
    <property type="evidence" value="ECO:0007669"/>
    <property type="project" value="InterPro"/>
</dbReference>
<dbReference type="PANTHER" id="PTHR42637">
    <property type="entry name" value="TRNA-(MS[2]IO[6]A)-HYDROXYLASE"/>
    <property type="match status" value="1"/>
</dbReference>
<dbReference type="EMBL" id="LAZR01002403">
    <property type="protein sequence ID" value="KKN30467.1"/>
    <property type="molecule type" value="Genomic_DNA"/>
</dbReference>
<dbReference type="Pfam" id="PF06175">
    <property type="entry name" value="MiaE"/>
    <property type="match status" value="1"/>
</dbReference>
<dbReference type="GO" id="GO:0045301">
    <property type="term" value="F:tRNA 2-(methylsulfanyl)-N(6)-isopentenyladenosine(37) hydroxylase activity"/>
    <property type="evidence" value="ECO:0007669"/>
    <property type="project" value="InterPro"/>
</dbReference>
<dbReference type="CDD" id="cd07910">
    <property type="entry name" value="MiaE"/>
    <property type="match status" value="1"/>
</dbReference>
<name>A0A0F9Q0E7_9ZZZZ</name>
<reference evidence="1" key="1">
    <citation type="journal article" date="2015" name="Nature">
        <title>Complex archaea that bridge the gap between prokaryotes and eukaryotes.</title>
        <authorList>
            <person name="Spang A."/>
            <person name="Saw J.H."/>
            <person name="Jorgensen S.L."/>
            <person name="Zaremba-Niedzwiedzka K."/>
            <person name="Martijn J."/>
            <person name="Lind A.E."/>
            <person name="van Eijk R."/>
            <person name="Schleper C."/>
            <person name="Guy L."/>
            <person name="Ettema T.J."/>
        </authorList>
    </citation>
    <scope>NUCLEOTIDE SEQUENCE</scope>
</reference>
<gene>
    <name evidence="1" type="ORF">LCGC14_0833720</name>
</gene>
<proteinExistence type="predicted"/>
<accession>A0A0F9Q0E7</accession>
<dbReference type="PIRSF" id="PIRSF020736">
    <property type="entry name" value="MiaE"/>
    <property type="match status" value="1"/>
</dbReference>
<protein>
    <recommendedName>
        <fullName evidence="2">tRNA-(Ms[2]io[6]A)-hydroxylase</fullName>
    </recommendedName>
</protein>
<dbReference type="InterPro" id="IPR012347">
    <property type="entry name" value="Ferritin-like"/>
</dbReference>
<dbReference type="InterPro" id="IPR010386">
    <property type="entry name" value="tRNA-Hydrxlase_MiaE"/>
</dbReference>